<evidence type="ECO:0000313" key="1">
    <source>
        <dbReference type="EMBL" id="KAG0310704.1"/>
    </source>
</evidence>
<protein>
    <recommendedName>
        <fullName evidence="3">Retrotransposon gag domain-containing protein</fullName>
    </recommendedName>
</protein>
<evidence type="ECO:0008006" key="3">
    <source>
        <dbReference type="Google" id="ProtNLM"/>
    </source>
</evidence>
<organism evidence="1 2">
    <name type="scientific">Dissophora globulifera</name>
    <dbReference type="NCBI Taxonomy" id="979702"/>
    <lineage>
        <taxon>Eukaryota</taxon>
        <taxon>Fungi</taxon>
        <taxon>Fungi incertae sedis</taxon>
        <taxon>Mucoromycota</taxon>
        <taxon>Mortierellomycotina</taxon>
        <taxon>Mortierellomycetes</taxon>
        <taxon>Mortierellales</taxon>
        <taxon>Mortierellaceae</taxon>
        <taxon>Dissophora</taxon>
    </lineage>
</organism>
<proteinExistence type="predicted"/>
<comment type="caution">
    <text evidence="1">The sequence shown here is derived from an EMBL/GenBank/DDBJ whole genome shotgun (WGS) entry which is preliminary data.</text>
</comment>
<dbReference type="AlphaFoldDB" id="A0A9P6R2P7"/>
<reference evidence="1" key="1">
    <citation type="journal article" date="2020" name="Fungal Divers.">
        <title>Resolving the Mortierellaceae phylogeny through synthesis of multi-gene phylogenetics and phylogenomics.</title>
        <authorList>
            <person name="Vandepol N."/>
            <person name="Liber J."/>
            <person name="Desiro A."/>
            <person name="Na H."/>
            <person name="Kennedy M."/>
            <person name="Barry K."/>
            <person name="Grigoriev I.V."/>
            <person name="Miller A.N."/>
            <person name="O'Donnell K."/>
            <person name="Stajich J.E."/>
            <person name="Bonito G."/>
        </authorList>
    </citation>
    <scope>NUCLEOTIDE SEQUENCE</scope>
    <source>
        <strain evidence="1">REB-010B</strain>
    </source>
</reference>
<name>A0A9P6R2P7_9FUNG</name>
<gene>
    <name evidence="1" type="ORF">BGZ99_000185</name>
</gene>
<keyword evidence="2" id="KW-1185">Reference proteome</keyword>
<dbReference type="Proteomes" id="UP000738325">
    <property type="component" value="Unassembled WGS sequence"/>
</dbReference>
<feature type="non-terminal residue" evidence="1">
    <location>
        <position position="1"/>
    </location>
</feature>
<sequence>KCCSGPAFKYMQNFIPSLQKPLAEQPGIITDYDLFSKTMAEHFGQQNAHFVTEVQMCQLYQKGSALDYTNKFMELAADVN</sequence>
<evidence type="ECO:0000313" key="2">
    <source>
        <dbReference type="Proteomes" id="UP000738325"/>
    </source>
</evidence>
<dbReference type="OrthoDB" id="2444220at2759"/>
<accession>A0A9P6R2P7</accession>
<dbReference type="EMBL" id="JAAAIP010001017">
    <property type="protein sequence ID" value="KAG0310704.1"/>
    <property type="molecule type" value="Genomic_DNA"/>
</dbReference>